<sequence>DKVTTWLNNILVPSEIVEVNQSSENDKDTVWPDNSLLTSDIFEMDQSSRNVILSKEILDTMSFEYISGNVSDENINTTVMNVTTVTTTDHINLNDTTLQSVHSTPAKRSILGSDPEYKEETQIVNGGRKRGKINKRKEKQLERNRIKSEWSFTIDNACNHTKEEKKYNVCNKFDLLEEDIMSIRKLLSIIDLKVDQDKFILTMMVIQSPKRTDRRKKDRKERNTIIYYMPKKSGERIRVCVSAFSNITSFTKRRLTILANKFKEGNPSPKEIRGGARVNAQSQEVTESIMKFIQKFKNKKSHYARNDTGRSYLHPELSVKKMWEYWRNKRSNNGKSISSFGKFYNIFVNNLNLSFGHPKQDVCSFCTELNTKIKVEADEELKTTMKNNLIIHKENSKVFSRMLSTVEPGCINVCFDMIQNQPIPKLSVTDTFYSRQVWLYNLTFVVTSAENQSVESCYLYTWLETDSGRGPNEVCSAIFDFLERLENRLKNMTEPPTTLNLYSAQNKNQFVIALLLYYINCTETVFTKINHIFPVRGHSYMPPDQVFGRIEKCLRKKENIISPTEYYNVFKNFAQVYIVNRDFYIYDFKTLLKNIIKPNQFKTTEQKVFSYSKGSKTLGISQTYDGTPIQISILKRNVNLTVLNNKEKLPKLNHVKPLKQKDVQNLMRFFNVPDDAKEFYHDIFQPNELSTNENEETNEEGN</sequence>
<evidence type="ECO:0000313" key="3">
    <source>
        <dbReference type="Proteomes" id="UP000478052"/>
    </source>
</evidence>
<name>A0A6G0VW30_APHCR</name>
<dbReference type="AlphaFoldDB" id="A0A6G0VW30"/>
<proteinExistence type="predicted"/>
<dbReference type="PANTHER" id="PTHR10773">
    <property type="entry name" value="DNA-DIRECTED RNA POLYMERASES I, II, AND III SUBUNIT RPABC2"/>
    <property type="match status" value="1"/>
</dbReference>
<organism evidence="2 3">
    <name type="scientific">Aphis craccivora</name>
    <name type="common">Cowpea aphid</name>
    <dbReference type="NCBI Taxonomy" id="307492"/>
    <lineage>
        <taxon>Eukaryota</taxon>
        <taxon>Metazoa</taxon>
        <taxon>Ecdysozoa</taxon>
        <taxon>Arthropoda</taxon>
        <taxon>Hexapoda</taxon>
        <taxon>Insecta</taxon>
        <taxon>Pterygota</taxon>
        <taxon>Neoptera</taxon>
        <taxon>Paraneoptera</taxon>
        <taxon>Hemiptera</taxon>
        <taxon>Sternorrhyncha</taxon>
        <taxon>Aphidomorpha</taxon>
        <taxon>Aphidoidea</taxon>
        <taxon>Aphididae</taxon>
        <taxon>Aphidini</taxon>
        <taxon>Aphis</taxon>
        <taxon>Aphis</taxon>
    </lineage>
</organism>
<dbReference type="Proteomes" id="UP000478052">
    <property type="component" value="Unassembled WGS sequence"/>
</dbReference>
<keyword evidence="3" id="KW-1185">Reference proteome</keyword>
<reference evidence="2 3" key="1">
    <citation type="submission" date="2019-08" db="EMBL/GenBank/DDBJ databases">
        <title>Whole genome of Aphis craccivora.</title>
        <authorList>
            <person name="Voronova N.V."/>
            <person name="Shulinski R.S."/>
            <person name="Bandarenka Y.V."/>
            <person name="Zhorov D.G."/>
            <person name="Warner D."/>
        </authorList>
    </citation>
    <scope>NUCLEOTIDE SEQUENCE [LARGE SCALE GENOMIC DNA]</scope>
    <source>
        <strain evidence="2">180601</strain>
        <tissue evidence="2">Whole Body</tissue>
    </source>
</reference>
<evidence type="ECO:0000313" key="2">
    <source>
        <dbReference type="EMBL" id="KAF0711550.1"/>
    </source>
</evidence>
<accession>A0A6G0VW30</accession>
<comment type="caution">
    <text evidence="2">The sequence shown here is derived from an EMBL/GenBank/DDBJ whole genome shotgun (WGS) entry which is preliminary data.</text>
</comment>
<feature type="domain" description="DUF7869" evidence="1">
    <location>
        <begin position="456"/>
        <end position="616"/>
    </location>
</feature>
<dbReference type="Pfam" id="PF25273">
    <property type="entry name" value="DUF7869"/>
    <property type="match status" value="1"/>
</dbReference>
<dbReference type="PANTHER" id="PTHR10773:SF19">
    <property type="match status" value="1"/>
</dbReference>
<dbReference type="EMBL" id="VUJU01011223">
    <property type="protein sequence ID" value="KAF0711550.1"/>
    <property type="molecule type" value="Genomic_DNA"/>
</dbReference>
<gene>
    <name evidence="2" type="ORF">FWK35_00035021</name>
</gene>
<dbReference type="OrthoDB" id="8815124at2759"/>
<feature type="non-terminal residue" evidence="2">
    <location>
        <position position="1"/>
    </location>
</feature>
<dbReference type="InterPro" id="IPR057191">
    <property type="entry name" value="DUF7869"/>
</dbReference>
<protein>
    <recommendedName>
        <fullName evidence="1">DUF7869 domain-containing protein</fullName>
    </recommendedName>
</protein>
<evidence type="ECO:0000259" key="1">
    <source>
        <dbReference type="Pfam" id="PF25273"/>
    </source>
</evidence>